<sequence length="76" mass="8415">MKGWRVSPMVPMVLLLLAILSCPIAAKPKLLQEMVVARRGRLAPPPPKPNGNLQWRRSIPKPDPEEPSPPPPPPEE</sequence>
<dbReference type="PROSITE" id="PS51257">
    <property type="entry name" value="PROKAR_LIPOPROTEIN"/>
    <property type="match status" value="1"/>
</dbReference>
<organism evidence="3 4">
    <name type="scientific">Amborella trichopoda</name>
    <dbReference type="NCBI Taxonomy" id="13333"/>
    <lineage>
        <taxon>Eukaryota</taxon>
        <taxon>Viridiplantae</taxon>
        <taxon>Streptophyta</taxon>
        <taxon>Embryophyta</taxon>
        <taxon>Tracheophyta</taxon>
        <taxon>Spermatophyta</taxon>
        <taxon>Magnoliopsida</taxon>
        <taxon>Amborellales</taxon>
        <taxon>Amborellaceae</taxon>
        <taxon>Amborella</taxon>
    </lineage>
</organism>
<protein>
    <submittedName>
        <fullName evidence="3">Uncharacterized protein</fullName>
    </submittedName>
</protein>
<reference evidence="4" key="1">
    <citation type="journal article" date="2013" name="Science">
        <title>The Amborella genome and the evolution of flowering plants.</title>
        <authorList>
            <consortium name="Amborella Genome Project"/>
        </authorList>
    </citation>
    <scope>NUCLEOTIDE SEQUENCE [LARGE SCALE GENOMIC DNA]</scope>
</reference>
<dbReference type="Gramene" id="ERN02471">
    <property type="protein sequence ID" value="ERN02471"/>
    <property type="gene ID" value="AMTR_s00213p00017610"/>
</dbReference>
<feature type="signal peptide" evidence="2">
    <location>
        <begin position="1"/>
        <end position="26"/>
    </location>
</feature>
<proteinExistence type="predicted"/>
<keyword evidence="4" id="KW-1185">Reference proteome</keyword>
<name>W1P4F7_AMBTC</name>
<feature type="chain" id="PRO_5004807200" evidence="2">
    <location>
        <begin position="27"/>
        <end position="76"/>
    </location>
</feature>
<dbReference type="HOGENOM" id="CLU_2834576_0_0_1"/>
<keyword evidence="2" id="KW-0732">Signal</keyword>
<feature type="region of interest" description="Disordered" evidence="1">
    <location>
        <begin position="39"/>
        <end position="76"/>
    </location>
</feature>
<feature type="compositionally biased region" description="Pro residues" evidence="1">
    <location>
        <begin position="67"/>
        <end position="76"/>
    </location>
</feature>
<dbReference type="EMBL" id="KI394600">
    <property type="protein sequence ID" value="ERN02471.1"/>
    <property type="molecule type" value="Genomic_DNA"/>
</dbReference>
<accession>W1P4F7</accession>
<dbReference type="AlphaFoldDB" id="W1P4F7"/>
<evidence type="ECO:0000313" key="3">
    <source>
        <dbReference type="EMBL" id="ERN02471.1"/>
    </source>
</evidence>
<gene>
    <name evidence="3" type="ORF">AMTR_s00213p00017610</name>
</gene>
<dbReference type="Proteomes" id="UP000017836">
    <property type="component" value="Unassembled WGS sequence"/>
</dbReference>
<evidence type="ECO:0000256" key="2">
    <source>
        <dbReference type="SAM" id="SignalP"/>
    </source>
</evidence>
<evidence type="ECO:0000313" key="4">
    <source>
        <dbReference type="Proteomes" id="UP000017836"/>
    </source>
</evidence>
<evidence type="ECO:0000256" key="1">
    <source>
        <dbReference type="SAM" id="MobiDB-lite"/>
    </source>
</evidence>